<dbReference type="CDD" id="cd18081">
    <property type="entry name" value="RlmH-like"/>
    <property type="match status" value="1"/>
</dbReference>
<comment type="caution">
    <text evidence="7">The sequence shown here is derived from an EMBL/GenBank/DDBJ whole genome shotgun (WGS) entry which is preliminary data.</text>
</comment>
<comment type="catalytic activity">
    <reaction evidence="5">
        <text>pseudouridine(1915) in 23S rRNA + S-adenosyl-L-methionine = N(3)-methylpseudouridine(1915) in 23S rRNA + S-adenosyl-L-homocysteine + H(+)</text>
        <dbReference type="Rhea" id="RHEA:42752"/>
        <dbReference type="Rhea" id="RHEA-COMP:10221"/>
        <dbReference type="Rhea" id="RHEA-COMP:10222"/>
        <dbReference type="ChEBI" id="CHEBI:15378"/>
        <dbReference type="ChEBI" id="CHEBI:57856"/>
        <dbReference type="ChEBI" id="CHEBI:59789"/>
        <dbReference type="ChEBI" id="CHEBI:65314"/>
        <dbReference type="ChEBI" id="CHEBI:74486"/>
        <dbReference type="EC" id="2.1.1.177"/>
    </reaction>
</comment>
<evidence type="ECO:0000313" key="7">
    <source>
        <dbReference type="EMBL" id="RFF32594.1"/>
    </source>
</evidence>
<feature type="compositionally biased region" description="Polar residues" evidence="6">
    <location>
        <begin position="1"/>
        <end position="18"/>
    </location>
</feature>
<dbReference type="HAMAP" id="MF_00658">
    <property type="entry name" value="23SrRNA_methyltr_H"/>
    <property type="match status" value="1"/>
</dbReference>
<dbReference type="OrthoDB" id="9806643at2"/>
<comment type="subunit">
    <text evidence="5">Homodimer.</text>
</comment>
<evidence type="ECO:0000256" key="5">
    <source>
        <dbReference type="HAMAP-Rule" id="MF_00658"/>
    </source>
</evidence>
<organism evidence="7 8">
    <name type="scientific">Wenzhouxiangella sediminis</name>
    <dbReference type="NCBI Taxonomy" id="1792836"/>
    <lineage>
        <taxon>Bacteria</taxon>
        <taxon>Pseudomonadati</taxon>
        <taxon>Pseudomonadota</taxon>
        <taxon>Gammaproteobacteria</taxon>
        <taxon>Chromatiales</taxon>
        <taxon>Wenzhouxiangellaceae</taxon>
        <taxon>Wenzhouxiangella</taxon>
    </lineage>
</organism>
<dbReference type="InterPro" id="IPR029026">
    <property type="entry name" value="tRNA_m1G_MTases_N"/>
</dbReference>
<dbReference type="InterPro" id="IPR003742">
    <property type="entry name" value="RlmH-like"/>
</dbReference>
<evidence type="ECO:0000256" key="4">
    <source>
        <dbReference type="ARBA" id="ARBA00038303"/>
    </source>
</evidence>
<dbReference type="GO" id="GO:0070038">
    <property type="term" value="F:rRNA (pseudouridine-N3-)-methyltransferase activity"/>
    <property type="evidence" value="ECO:0007669"/>
    <property type="project" value="UniProtKB-UniRule"/>
</dbReference>
<dbReference type="PANTHER" id="PTHR33603:SF1">
    <property type="entry name" value="RIBOSOMAL RNA LARGE SUBUNIT METHYLTRANSFERASE H"/>
    <property type="match status" value="1"/>
</dbReference>
<evidence type="ECO:0000313" key="8">
    <source>
        <dbReference type="Proteomes" id="UP000260351"/>
    </source>
</evidence>
<protein>
    <recommendedName>
        <fullName evidence="5">Ribosomal RNA large subunit methyltransferase H</fullName>
        <ecNumber evidence="5">2.1.1.177</ecNumber>
    </recommendedName>
    <alternativeName>
        <fullName evidence="5">23S rRNA (pseudouridine1915-N3)-methyltransferase</fullName>
    </alternativeName>
    <alternativeName>
        <fullName evidence="5">23S rRNA m3Psi1915 methyltransferase</fullName>
    </alternativeName>
    <alternativeName>
        <fullName evidence="5">rRNA (pseudouridine-N3-)-methyltransferase RlmH</fullName>
    </alternativeName>
</protein>
<comment type="caution">
    <text evidence="5">Lacks conserved residue(s) required for the propagation of feature annotation.</text>
</comment>
<keyword evidence="8" id="KW-1185">Reference proteome</keyword>
<feature type="binding site" evidence="5">
    <location>
        <position position="117"/>
    </location>
    <ligand>
        <name>S-adenosyl-L-methionine</name>
        <dbReference type="ChEBI" id="CHEBI:59789"/>
    </ligand>
</feature>
<dbReference type="PANTHER" id="PTHR33603">
    <property type="entry name" value="METHYLTRANSFERASE"/>
    <property type="match status" value="1"/>
</dbReference>
<dbReference type="SUPFAM" id="SSF75217">
    <property type="entry name" value="alpha/beta knot"/>
    <property type="match status" value="1"/>
</dbReference>
<feature type="region of interest" description="Disordered" evidence="6">
    <location>
        <begin position="1"/>
        <end position="41"/>
    </location>
</feature>
<name>A0A3E1KDL6_9GAMM</name>
<keyword evidence="5" id="KW-0963">Cytoplasm</keyword>
<dbReference type="EC" id="2.1.1.177" evidence="5"/>
<dbReference type="EMBL" id="QUZK01000005">
    <property type="protein sequence ID" value="RFF32594.1"/>
    <property type="molecule type" value="Genomic_DNA"/>
</dbReference>
<evidence type="ECO:0000256" key="6">
    <source>
        <dbReference type="SAM" id="MobiDB-lite"/>
    </source>
</evidence>
<evidence type="ECO:0000256" key="2">
    <source>
        <dbReference type="ARBA" id="ARBA00022679"/>
    </source>
</evidence>
<dbReference type="GO" id="GO:0005737">
    <property type="term" value="C:cytoplasm"/>
    <property type="evidence" value="ECO:0007669"/>
    <property type="project" value="UniProtKB-SubCell"/>
</dbReference>
<keyword evidence="5" id="KW-0698">rRNA processing</keyword>
<feature type="binding site" evidence="5">
    <location>
        <position position="148"/>
    </location>
    <ligand>
        <name>S-adenosyl-L-methionine</name>
        <dbReference type="ChEBI" id="CHEBI:59789"/>
    </ligand>
</feature>
<dbReference type="Gene3D" id="3.40.1280.10">
    <property type="match status" value="1"/>
</dbReference>
<comment type="similarity">
    <text evidence="4 5">Belongs to the RNA methyltransferase RlmH family.</text>
</comment>
<comment type="subcellular location">
    <subcellularLocation>
        <location evidence="5">Cytoplasm</location>
    </subcellularLocation>
</comment>
<keyword evidence="2 5" id="KW-0808">Transferase</keyword>
<keyword evidence="3 5" id="KW-0949">S-adenosyl-L-methionine</keyword>
<keyword evidence="1 5" id="KW-0489">Methyltransferase</keyword>
<sequence length="200" mass="22181">MPSGCWSTWPTSSFTSCSPARAPSTTSRNSGRRRRPRAPRPERGRLVVELVVAGVGTRMPAWVAEGWQTYARRMPPHAPLRLVEVPVAGKAGAGRESALEAERLIGKLPERARIVALEITARPWTTEKLASRLENWQLEGEPVWFLIGGANGLDPQLLARAHERWSLGPATLPHMLVRVLVAEQLYRAHTILSGHPYHRA</sequence>
<evidence type="ECO:0000256" key="1">
    <source>
        <dbReference type="ARBA" id="ARBA00022603"/>
    </source>
</evidence>
<reference evidence="7 8" key="1">
    <citation type="submission" date="2018-08" db="EMBL/GenBank/DDBJ databases">
        <title>Wenzhouxiangella salilacus sp. nov., a novel bacterium isolated from a saline lake in Xinjiang Province, China.</title>
        <authorList>
            <person name="Han S."/>
        </authorList>
    </citation>
    <scope>NUCLEOTIDE SEQUENCE [LARGE SCALE GENOMIC DNA]</scope>
    <source>
        <strain evidence="7 8">XDB06</strain>
    </source>
</reference>
<dbReference type="InterPro" id="IPR029028">
    <property type="entry name" value="Alpha/beta_knot_MTases"/>
</dbReference>
<accession>A0A3E1KDL6</accession>
<proteinExistence type="inferred from homology"/>
<dbReference type="NCBIfam" id="NF000986">
    <property type="entry name" value="PRK00103.1-4"/>
    <property type="match status" value="1"/>
</dbReference>
<evidence type="ECO:0000256" key="3">
    <source>
        <dbReference type="ARBA" id="ARBA00022691"/>
    </source>
</evidence>
<dbReference type="Pfam" id="PF02590">
    <property type="entry name" value="SPOUT_MTase"/>
    <property type="match status" value="1"/>
</dbReference>
<dbReference type="Proteomes" id="UP000260351">
    <property type="component" value="Unassembled WGS sequence"/>
</dbReference>
<dbReference type="AlphaFoldDB" id="A0A3E1KDL6"/>
<gene>
    <name evidence="5 7" type="primary">rlmH</name>
    <name evidence="7" type="ORF">DZC52_01230</name>
</gene>
<comment type="function">
    <text evidence="5">Specifically methylates the pseudouridine at position 1915 (m3Psi1915) in 23S rRNA.</text>
</comment>